<dbReference type="Proteomes" id="UP000095284">
    <property type="component" value="Unplaced"/>
</dbReference>
<accession>A0A1I7RZU3</accession>
<dbReference type="SUPFAM" id="SSF52821">
    <property type="entry name" value="Rhodanese/Cell cycle control phosphatase"/>
    <property type="match status" value="1"/>
</dbReference>
<sequence length="180" mass="20144">MLMNAQFNDAILLFSDLPDIRIDEVVVVAWKLYKSVPAGVTHRENSSESRRQNTSFGFPVHSWEKPNYLDCAAPYIYSSDLKKLISNNQVLMIDLRSDFLHNRLSIPGSLCCAFEANEYTLTAFQGTVGNAVDLALNNGHTVCLIDVHPFNNAVKASWDLIRAGKNKICIYADDLSKAFN</sequence>
<proteinExistence type="predicted"/>
<name>A0A1I7RZU3_BURXY</name>
<evidence type="ECO:0000313" key="2">
    <source>
        <dbReference type="WBParaSite" id="BXY_0626500.1"/>
    </source>
</evidence>
<dbReference type="InterPro" id="IPR036873">
    <property type="entry name" value="Rhodanese-like_dom_sf"/>
</dbReference>
<organism evidence="1 2">
    <name type="scientific">Bursaphelenchus xylophilus</name>
    <name type="common">Pinewood nematode worm</name>
    <name type="synonym">Aphelenchoides xylophilus</name>
    <dbReference type="NCBI Taxonomy" id="6326"/>
    <lineage>
        <taxon>Eukaryota</taxon>
        <taxon>Metazoa</taxon>
        <taxon>Ecdysozoa</taxon>
        <taxon>Nematoda</taxon>
        <taxon>Chromadorea</taxon>
        <taxon>Rhabditida</taxon>
        <taxon>Tylenchina</taxon>
        <taxon>Tylenchomorpha</taxon>
        <taxon>Aphelenchoidea</taxon>
        <taxon>Aphelenchoididae</taxon>
        <taxon>Bursaphelenchus</taxon>
    </lineage>
</organism>
<reference evidence="2" key="1">
    <citation type="submission" date="2016-11" db="UniProtKB">
        <authorList>
            <consortium name="WormBaseParasite"/>
        </authorList>
    </citation>
    <scope>IDENTIFICATION</scope>
</reference>
<dbReference type="WBParaSite" id="BXY_0626500.1">
    <property type="protein sequence ID" value="BXY_0626500.1"/>
    <property type="gene ID" value="BXY_0626500"/>
</dbReference>
<protein>
    <submittedName>
        <fullName evidence="2">Rhodanese domain-containing protein</fullName>
    </submittedName>
</protein>
<dbReference type="AlphaFoldDB" id="A0A1I7RZU3"/>
<evidence type="ECO:0000313" key="1">
    <source>
        <dbReference type="Proteomes" id="UP000095284"/>
    </source>
</evidence>